<keyword evidence="3" id="KW-0804">Transcription</keyword>
<evidence type="ECO:0000256" key="1">
    <source>
        <dbReference type="ARBA" id="ARBA00023015"/>
    </source>
</evidence>
<dbReference type="InterPro" id="IPR050204">
    <property type="entry name" value="AraC_XylS_family_regulators"/>
</dbReference>
<dbReference type="EMBL" id="CP097770">
    <property type="protein sequence ID" value="URJ51837.1"/>
    <property type="molecule type" value="Genomic_DNA"/>
</dbReference>
<proteinExistence type="predicted"/>
<dbReference type="PROSITE" id="PS01124">
    <property type="entry name" value="HTH_ARAC_FAMILY_2"/>
    <property type="match status" value="1"/>
</dbReference>
<dbReference type="InterPro" id="IPR018060">
    <property type="entry name" value="HTH_AraC"/>
</dbReference>
<dbReference type="Proteomes" id="UP001055784">
    <property type="component" value="Chromosome"/>
</dbReference>
<dbReference type="PANTHER" id="PTHR46796:SF13">
    <property type="entry name" value="HTH-TYPE TRANSCRIPTIONAL ACTIVATOR RHAS"/>
    <property type="match status" value="1"/>
</dbReference>
<gene>
    <name evidence="5" type="ORF">MF626_001285</name>
</gene>
<dbReference type="SMART" id="SM00342">
    <property type="entry name" value="HTH_ARAC"/>
    <property type="match status" value="1"/>
</dbReference>
<dbReference type="InterPro" id="IPR046532">
    <property type="entry name" value="DUF6597"/>
</dbReference>
<dbReference type="AlphaFoldDB" id="A0AAE9IJ74"/>
<dbReference type="RefSeq" id="WP_069289606.1">
    <property type="nucleotide sequence ID" value="NZ_CP015423.1"/>
</dbReference>
<dbReference type="PANTHER" id="PTHR46796">
    <property type="entry name" value="HTH-TYPE TRANSCRIPTIONAL ACTIVATOR RHAS-RELATED"/>
    <property type="match status" value="1"/>
</dbReference>
<keyword evidence="1" id="KW-0805">Transcription regulation</keyword>
<evidence type="ECO:0000313" key="5">
    <source>
        <dbReference type="EMBL" id="URJ51837.1"/>
    </source>
</evidence>
<protein>
    <submittedName>
        <fullName evidence="5">Helix-turn-helix transcriptional regulator</fullName>
    </submittedName>
</protein>
<name>A0AAE9IJ74_PAEPO</name>
<organism evidence="5 6">
    <name type="scientific">Paenibacillus polymyxa</name>
    <name type="common">Bacillus polymyxa</name>
    <dbReference type="NCBI Taxonomy" id="1406"/>
    <lineage>
        <taxon>Bacteria</taxon>
        <taxon>Bacillati</taxon>
        <taxon>Bacillota</taxon>
        <taxon>Bacilli</taxon>
        <taxon>Bacillales</taxon>
        <taxon>Paenibacillaceae</taxon>
        <taxon>Paenibacillus</taxon>
    </lineage>
</organism>
<dbReference type="Gene3D" id="1.10.10.60">
    <property type="entry name" value="Homeodomain-like"/>
    <property type="match status" value="1"/>
</dbReference>
<evidence type="ECO:0000256" key="3">
    <source>
        <dbReference type="ARBA" id="ARBA00023163"/>
    </source>
</evidence>
<evidence type="ECO:0000256" key="2">
    <source>
        <dbReference type="ARBA" id="ARBA00023125"/>
    </source>
</evidence>
<dbReference type="Pfam" id="PF20240">
    <property type="entry name" value="DUF6597"/>
    <property type="match status" value="1"/>
</dbReference>
<dbReference type="Pfam" id="PF12833">
    <property type="entry name" value="HTH_18"/>
    <property type="match status" value="1"/>
</dbReference>
<feature type="domain" description="HTH araC/xylS-type" evidence="4">
    <location>
        <begin position="170"/>
        <end position="271"/>
    </location>
</feature>
<accession>A0AAE9IJ74</accession>
<keyword evidence="2" id="KW-0238">DNA-binding</keyword>
<dbReference type="GO" id="GO:0043565">
    <property type="term" value="F:sequence-specific DNA binding"/>
    <property type="evidence" value="ECO:0007669"/>
    <property type="project" value="InterPro"/>
</dbReference>
<dbReference type="InterPro" id="IPR009057">
    <property type="entry name" value="Homeodomain-like_sf"/>
</dbReference>
<evidence type="ECO:0000313" key="6">
    <source>
        <dbReference type="Proteomes" id="UP001055784"/>
    </source>
</evidence>
<evidence type="ECO:0000259" key="4">
    <source>
        <dbReference type="PROSITE" id="PS01124"/>
    </source>
</evidence>
<sequence length="280" mass="32227">MTHSFQPVHSPKLQPELQQPWYNCREYPASPQLESHVASFWTMDYRPVPDKLWHRVIPDGCVDIVVNLLSPFSRKAAYIVGPTTRSELLQFSEPRSLFGIRIYSESARSILKTPLSAFKGKRIYLDDVLGLEEMYWVEEILSATTISEILAVAEHHLVRMLATSDMAIPPLVYQSLQIIYGRKGNLSVTNLANQVHFSERHLRRVFDQELGLSPKEMLGIIRFQSTLQDFFQGGYSSLVDLSLKYGYYDESHFTNTFKQYYGLSLKSLISKRQKSPIFPI</sequence>
<dbReference type="GO" id="GO:0003700">
    <property type="term" value="F:DNA-binding transcription factor activity"/>
    <property type="evidence" value="ECO:0007669"/>
    <property type="project" value="InterPro"/>
</dbReference>
<reference evidence="5" key="1">
    <citation type="submission" date="2022-11" db="EMBL/GenBank/DDBJ databases">
        <authorList>
            <person name="Vasilchenko N.G."/>
            <person name="Prazdnova E.V."/>
            <person name="Gorovtsov A.V."/>
            <person name="Chistyakov V.A."/>
            <person name="Pak M.L."/>
        </authorList>
    </citation>
    <scope>NUCLEOTIDE SEQUENCE</scope>
    <source>
        <strain evidence="5">R 4.5</strain>
    </source>
</reference>
<dbReference type="SUPFAM" id="SSF46689">
    <property type="entry name" value="Homeodomain-like"/>
    <property type="match status" value="1"/>
</dbReference>